<dbReference type="GO" id="GO:0009252">
    <property type="term" value="P:peptidoglycan biosynthetic process"/>
    <property type="evidence" value="ECO:0007669"/>
    <property type="project" value="UniProtKB-KW"/>
</dbReference>
<evidence type="ECO:0000256" key="8">
    <source>
        <dbReference type="ARBA" id="ARBA00022989"/>
    </source>
</evidence>
<evidence type="ECO:0000256" key="10">
    <source>
        <dbReference type="ARBA" id="ARBA00023316"/>
    </source>
</evidence>
<evidence type="ECO:0000256" key="11">
    <source>
        <dbReference type="SAM" id="Phobius"/>
    </source>
</evidence>
<feature type="transmembrane region" description="Helical" evidence="11">
    <location>
        <begin position="328"/>
        <end position="350"/>
    </location>
</feature>
<feature type="transmembrane region" description="Helical" evidence="11">
    <location>
        <begin position="294"/>
        <end position="316"/>
    </location>
</feature>
<dbReference type="NCBIfam" id="TIGR02210">
    <property type="entry name" value="rodA_shape"/>
    <property type="match status" value="1"/>
</dbReference>
<dbReference type="InterPro" id="IPR011923">
    <property type="entry name" value="RodA/MrdB"/>
</dbReference>
<keyword evidence="7" id="KW-0573">Peptidoglycan synthesis</keyword>
<comment type="subcellular location">
    <subcellularLocation>
        <location evidence="1">Membrane</location>
        <topology evidence="1">Multi-pass membrane protein</topology>
    </subcellularLocation>
</comment>
<keyword evidence="3" id="KW-0328">Glycosyltransferase</keyword>
<dbReference type="GO" id="GO:0071555">
    <property type="term" value="P:cell wall organization"/>
    <property type="evidence" value="ECO:0007669"/>
    <property type="project" value="UniProtKB-KW"/>
</dbReference>
<feature type="transmembrane region" description="Helical" evidence="11">
    <location>
        <begin position="67"/>
        <end position="85"/>
    </location>
</feature>
<evidence type="ECO:0000256" key="4">
    <source>
        <dbReference type="ARBA" id="ARBA00022679"/>
    </source>
</evidence>
<evidence type="ECO:0000256" key="7">
    <source>
        <dbReference type="ARBA" id="ARBA00022984"/>
    </source>
</evidence>
<keyword evidence="10" id="KW-0961">Cell wall biogenesis/degradation</keyword>
<dbReference type="AlphaFoldDB" id="A0A1F5P4K5"/>
<organism evidence="12 13">
    <name type="scientific">Candidatus Doudnabacteria bacterium RIFCSPHIGHO2_02_FULL_46_11</name>
    <dbReference type="NCBI Taxonomy" id="1817832"/>
    <lineage>
        <taxon>Bacteria</taxon>
        <taxon>Candidatus Doudnaibacteriota</taxon>
    </lineage>
</organism>
<feature type="transmembrane region" description="Helical" evidence="11">
    <location>
        <begin position="129"/>
        <end position="146"/>
    </location>
</feature>
<dbReference type="GO" id="GO:0005886">
    <property type="term" value="C:plasma membrane"/>
    <property type="evidence" value="ECO:0007669"/>
    <property type="project" value="TreeGrafter"/>
</dbReference>
<evidence type="ECO:0000256" key="9">
    <source>
        <dbReference type="ARBA" id="ARBA00023136"/>
    </source>
</evidence>
<keyword evidence="8 11" id="KW-1133">Transmembrane helix</keyword>
<dbReference type="Pfam" id="PF01098">
    <property type="entry name" value="FTSW_RODA_SPOVE"/>
    <property type="match status" value="1"/>
</dbReference>
<keyword evidence="5 11" id="KW-0812">Transmembrane</keyword>
<keyword evidence="9 11" id="KW-0472">Membrane</keyword>
<proteinExistence type="predicted"/>
<dbReference type="PANTHER" id="PTHR30474">
    <property type="entry name" value="CELL CYCLE PROTEIN"/>
    <property type="match status" value="1"/>
</dbReference>
<gene>
    <name evidence="12" type="ORF">A3J48_01230</name>
</gene>
<dbReference type="STRING" id="1817832.A3J48_01230"/>
<protein>
    <submittedName>
        <fullName evidence="12">Rod shape-determining protein RodA</fullName>
    </submittedName>
</protein>
<evidence type="ECO:0000313" key="13">
    <source>
        <dbReference type="Proteomes" id="UP000176786"/>
    </source>
</evidence>
<dbReference type="InterPro" id="IPR001182">
    <property type="entry name" value="FtsW/RodA"/>
</dbReference>
<name>A0A1F5P4K5_9BACT</name>
<dbReference type="GO" id="GO:0008360">
    <property type="term" value="P:regulation of cell shape"/>
    <property type="evidence" value="ECO:0007669"/>
    <property type="project" value="UniProtKB-KW"/>
</dbReference>
<feature type="transmembrane region" description="Helical" evidence="11">
    <location>
        <begin position="35"/>
        <end position="55"/>
    </location>
</feature>
<keyword evidence="2" id="KW-1003">Cell membrane</keyword>
<evidence type="ECO:0000313" key="12">
    <source>
        <dbReference type="EMBL" id="OGE84818.1"/>
    </source>
</evidence>
<comment type="caution">
    <text evidence="12">The sequence shown here is derived from an EMBL/GenBank/DDBJ whole genome shotgun (WGS) entry which is preliminary data.</text>
</comment>
<evidence type="ECO:0000256" key="6">
    <source>
        <dbReference type="ARBA" id="ARBA00022960"/>
    </source>
</evidence>
<dbReference type="GO" id="GO:0051301">
    <property type="term" value="P:cell division"/>
    <property type="evidence" value="ECO:0007669"/>
    <property type="project" value="InterPro"/>
</dbReference>
<evidence type="ECO:0000256" key="2">
    <source>
        <dbReference type="ARBA" id="ARBA00022475"/>
    </source>
</evidence>
<feature type="transmembrane region" description="Helical" evidence="11">
    <location>
        <begin position="152"/>
        <end position="169"/>
    </location>
</feature>
<dbReference type="GO" id="GO:0032153">
    <property type="term" value="C:cell division site"/>
    <property type="evidence" value="ECO:0007669"/>
    <property type="project" value="TreeGrafter"/>
</dbReference>
<evidence type="ECO:0000256" key="3">
    <source>
        <dbReference type="ARBA" id="ARBA00022676"/>
    </source>
</evidence>
<evidence type="ECO:0000256" key="5">
    <source>
        <dbReference type="ARBA" id="ARBA00022692"/>
    </source>
</evidence>
<sequence length="357" mass="39098">MKRFDFVLLAAIILIILAGLATLYSIGVTSGESIFSRQLLALGIGLAVFFTAAFLDYRAVSQYARFFYVLAVVLLIAVLFIGGEVRGSNRWIPLGGFNLQPVEFAKIALILVLAKFFTKKRGEVRDAKVLTHSVVFMLILMVLVLLQPDLGSAIMLFAIWATLLIFTPVKKKHIAVLLVLLLLVGAAGWYGFLHDYQKDRILTFVNPEADPQGTGYNVRQSIIAVGSGEFLGRGLGRGFQSHLKFLPERHTDFIFASFAEELGFLGSSLLLVAFGLMFWRLILIARRSADSLGFYLVLGVAALIIIQVFINIAMNIGLMPVTGITLPLVSYGGSSLISTLFLLGLAQSVYRRSQAGI</sequence>
<keyword evidence="6" id="KW-0133">Cell shape</keyword>
<dbReference type="EMBL" id="MFES01000034">
    <property type="protein sequence ID" value="OGE84818.1"/>
    <property type="molecule type" value="Genomic_DNA"/>
</dbReference>
<keyword evidence="4" id="KW-0808">Transferase</keyword>
<accession>A0A1F5P4K5</accession>
<feature type="transmembrane region" description="Helical" evidence="11">
    <location>
        <begin position="97"/>
        <end position="117"/>
    </location>
</feature>
<dbReference type="PANTHER" id="PTHR30474:SF1">
    <property type="entry name" value="PEPTIDOGLYCAN GLYCOSYLTRANSFERASE MRDB"/>
    <property type="match status" value="1"/>
</dbReference>
<evidence type="ECO:0000256" key="1">
    <source>
        <dbReference type="ARBA" id="ARBA00004141"/>
    </source>
</evidence>
<dbReference type="GO" id="GO:0015648">
    <property type="term" value="F:lipid-linked peptidoglycan transporter activity"/>
    <property type="evidence" value="ECO:0007669"/>
    <property type="project" value="TreeGrafter"/>
</dbReference>
<reference evidence="12 13" key="1">
    <citation type="journal article" date="2016" name="Nat. Commun.">
        <title>Thousands of microbial genomes shed light on interconnected biogeochemical processes in an aquifer system.</title>
        <authorList>
            <person name="Anantharaman K."/>
            <person name="Brown C.T."/>
            <person name="Hug L.A."/>
            <person name="Sharon I."/>
            <person name="Castelle C.J."/>
            <person name="Probst A.J."/>
            <person name="Thomas B.C."/>
            <person name="Singh A."/>
            <person name="Wilkins M.J."/>
            <person name="Karaoz U."/>
            <person name="Brodie E.L."/>
            <person name="Williams K.H."/>
            <person name="Hubbard S.S."/>
            <person name="Banfield J.F."/>
        </authorList>
    </citation>
    <scope>NUCLEOTIDE SEQUENCE [LARGE SCALE GENOMIC DNA]</scope>
</reference>
<feature type="transmembrane region" description="Helical" evidence="11">
    <location>
        <begin position="262"/>
        <end position="282"/>
    </location>
</feature>
<dbReference type="GO" id="GO:0016757">
    <property type="term" value="F:glycosyltransferase activity"/>
    <property type="evidence" value="ECO:0007669"/>
    <property type="project" value="UniProtKB-KW"/>
</dbReference>
<dbReference type="PROSITE" id="PS00428">
    <property type="entry name" value="FTSW_RODA_SPOVE"/>
    <property type="match status" value="1"/>
</dbReference>
<feature type="transmembrane region" description="Helical" evidence="11">
    <location>
        <begin position="174"/>
        <end position="192"/>
    </location>
</feature>
<dbReference type="Proteomes" id="UP000176786">
    <property type="component" value="Unassembled WGS sequence"/>
</dbReference>
<dbReference type="InterPro" id="IPR018365">
    <property type="entry name" value="Cell_cycle_FtsW-rel_CS"/>
</dbReference>